<dbReference type="GO" id="GO:0000139">
    <property type="term" value="C:Golgi membrane"/>
    <property type="evidence" value="ECO:0007669"/>
    <property type="project" value="TreeGrafter"/>
</dbReference>
<dbReference type="SUPFAM" id="SSF74650">
    <property type="entry name" value="Galactose mutarotase-like"/>
    <property type="match status" value="1"/>
</dbReference>
<dbReference type="EMBL" id="UYRR01000148">
    <property type="protein sequence ID" value="VDK17568.1"/>
    <property type="molecule type" value="Genomic_DNA"/>
</dbReference>
<name>A0A0M3IYR5_ANISI</name>
<dbReference type="PANTHER" id="PTHR11607:SF71">
    <property type="entry name" value="ALPHA-MANNOSIDASE"/>
    <property type="match status" value="1"/>
</dbReference>
<dbReference type="GO" id="GO:0030246">
    <property type="term" value="F:carbohydrate binding"/>
    <property type="evidence" value="ECO:0007669"/>
    <property type="project" value="InterPro"/>
</dbReference>
<dbReference type="InterPro" id="IPR011013">
    <property type="entry name" value="Gal_mutarotase_sf_dom"/>
</dbReference>
<dbReference type="Pfam" id="PF07748">
    <property type="entry name" value="Glyco_hydro_38C"/>
    <property type="match status" value="1"/>
</dbReference>
<sequence length="289" mass="32491">MYLVNGPLYSTIYERISPEVSYTSTMMYHEGVSSKSILLNVWSNATQINDTTLMMQFDTSIRNNATFYTDNNGLNLRERCYDENIPMETNIYPVASEAMIEDDRIRMTLLSGQPTGATSLNSGGLSVMLDRRLLGDDGKGVGFGEASESYPSELKYRIVFEKRSNRSSPSTSSPTLFHSLTVQRSFDELLYPPNLFIQSGSTTHSMAGIHPLARSRSCYFSSSFQSLITEFFRSLSGRIFEMNLTGTIRGDQLRPAVIAQRFSRPFEIHSFGIQVDENSSSDFTSLFSF</sequence>
<dbReference type="Gene3D" id="2.70.98.30">
    <property type="entry name" value="Golgi alpha-mannosidase II, domain 4"/>
    <property type="match status" value="1"/>
</dbReference>
<dbReference type="InterPro" id="IPR050843">
    <property type="entry name" value="Glycosyl_Hydrlase_38"/>
</dbReference>
<evidence type="ECO:0000313" key="4">
    <source>
        <dbReference type="WBParaSite" id="ASIM_0000039401-mRNA-1"/>
    </source>
</evidence>
<gene>
    <name evidence="2" type="ORF">ASIM_LOCUS298</name>
</gene>
<evidence type="ECO:0000313" key="2">
    <source>
        <dbReference type="EMBL" id="VDK17568.1"/>
    </source>
</evidence>
<dbReference type="PANTHER" id="PTHR11607">
    <property type="entry name" value="ALPHA-MANNOSIDASE"/>
    <property type="match status" value="1"/>
</dbReference>
<feature type="domain" description="Glycosyl hydrolase family 38 C-terminal" evidence="1">
    <location>
        <begin position="5"/>
        <end position="138"/>
    </location>
</feature>
<dbReference type="OrthoDB" id="5876107at2759"/>
<proteinExistence type="predicted"/>
<organism evidence="4">
    <name type="scientific">Anisakis simplex</name>
    <name type="common">Herring worm</name>
    <dbReference type="NCBI Taxonomy" id="6269"/>
    <lineage>
        <taxon>Eukaryota</taxon>
        <taxon>Metazoa</taxon>
        <taxon>Ecdysozoa</taxon>
        <taxon>Nematoda</taxon>
        <taxon>Chromadorea</taxon>
        <taxon>Rhabditida</taxon>
        <taxon>Spirurina</taxon>
        <taxon>Ascaridomorpha</taxon>
        <taxon>Ascaridoidea</taxon>
        <taxon>Anisakidae</taxon>
        <taxon>Anisakis</taxon>
        <taxon>Anisakis simplex complex</taxon>
    </lineage>
</organism>
<dbReference type="AlphaFoldDB" id="A0A0M3IYR5"/>
<protein>
    <submittedName>
        <fullName evidence="4">Glyco_hydro_38C domain-containing protein</fullName>
    </submittedName>
</protein>
<dbReference type="GO" id="GO:0006491">
    <property type="term" value="P:N-glycan processing"/>
    <property type="evidence" value="ECO:0007669"/>
    <property type="project" value="TreeGrafter"/>
</dbReference>
<dbReference type="GO" id="GO:0006013">
    <property type="term" value="P:mannose metabolic process"/>
    <property type="evidence" value="ECO:0007669"/>
    <property type="project" value="InterPro"/>
</dbReference>
<reference evidence="2 3" key="2">
    <citation type="submission" date="2018-11" db="EMBL/GenBank/DDBJ databases">
        <authorList>
            <consortium name="Pathogen Informatics"/>
        </authorList>
    </citation>
    <scope>NUCLEOTIDE SEQUENCE [LARGE SCALE GENOMIC DNA]</scope>
</reference>
<dbReference type="WBParaSite" id="ASIM_0000039401-mRNA-1">
    <property type="protein sequence ID" value="ASIM_0000039401-mRNA-1"/>
    <property type="gene ID" value="ASIM_0000039401"/>
</dbReference>
<dbReference type="GO" id="GO:0004559">
    <property type="term" value="F:alpha-mannosidase activity"/>
    <property type="evidence" value="ECO:0007669"/>
    <property type="project" value="InterPro"/>
</dbReference>
<reference evidence="4" key="1">
    <citation type="submission" date="2017-02" db="UniProtKB">
        <authorList>
            <consortium name="WormBaseParasite"/>
        </authorList>
    </citation>
    <scope>IDENTIFICATION</scope>
</reference>
<evidence type="ECO:0000313" key="3">
    <source>
        <dbReference type="Proteomes" id="UP000267096"/>
    </source>
</evidence>
<accession>A0A0M3IYR5</accession>
<keyword evidence="3" id="KW-1185">Reference proteome</keyword>
<dbReference type="Proteomes" id="UP000267096">
    <property type="component" value="Unassembled WGS sequence"/>
</dbReference>
<dbReference type="InterPro" id="IPR011682">
    <property type="entry name" value="Glyco_hydro_38_C"/>
</dbReference>
<evidence type="ECO:0000259" key="1">
    <source>
        <dbReference type="Pfam" id="PF07748"/>
    </source>
</evidence>